<sequence length="372" mass="39803">MTPAQAPVIGIVGSAGAYGRWLQGFFTREMGLVVIGHDPADPASASPEQVLAQAQVIIFSVPIRHTAQIIAQWIAQAGGREAGQLWLDITSVKFAPVQAMLASQAEVAGLHPMCAPPKSPTLKGRAMVVCQARLQHWQPWLGQLCAALQAQCVQATPEHHDRVMALVQAMVHASGLAQAGVLRQQQDWLGALEAVLPFRTVGFEMHLAAMARILALNPAIYEDIQFGNPYVAPMLAQLSEQLQQLHALVLAGDQPARDAFRARFLAANAQAFGPELVATGNYGFERMGYLLADLAGEQAVSVYLPQDRPGSLRALLAAFEQAGVNLASIHSSRTPAGELHFRLGIDSAVDPVCLAQALARVHKDDIGRVLAP</sequence>
<dbReference type="SUPFAM" id="SSF51735">
    <property type="entry name" value="NAD(P)-binding Rossmann-fold domains"/>
    <property type="match status" value="1"/>
</dbReference>
<keyword evidence="6" id="KW-0520">NAD</keyword>
<dbReference type="PROSITE" id="PS51671">
    <property type="entry name" value="ACT"/>
    <property type="match status" value="1"/>
</dbReference>
<feature type="domain" description="Prephenate/arogenate dehydrogenase" evidence="9">
    <location>
        <begin position="7"/>
        <end position="279"/>
    </location>
</feature>
<dbReference type="PANTHER" id="PTHR21363">
    <property type="entry name" value="PREPHENATE DEHYDROGENASE"/>
    <property type="match status" value="1"/>
</dbReference>
<keyword evidence="4" id="KW-0827">Tyrosine biosynthesis</keyword>
<dbReference type="PANTHER" id="PTHR21363:SF0">
    <property type="entry name" value="PREPHENATE DEHYDROGENASE [NADP(+)]"/>
    <property type="match status" value="1"/>
</dbReference>
<dbReference type="GO" id="GO:0008977">
    <property type="term" value="F:prephenate dehydrogenase (NAD+) activity"/>
    <property type="evidence" value="ECO:0007669"/>
    <property type="project" value="UniProtKB-EC"/>
</dbReference>
<evidence type="ECO:0000313" key="11">
    <source>
        <dbReference type="EMBL" id="KRG76159.1"/>
    </source>
</evidence>
<evidence type="ECO:0000256" key="3">
    <source>
        <dbReference type="ARBA" id="ARBA00016891"/>
    </source>
</evidence>
<dbReference type="Proteomes" id="UP000050956">
    <property type="component" value="Unassembled WGS sequence"/>
</dbReference>
<dbReference type="Pfam" id="PF20463">
    <property type="entry name" value="PDH_C"/>
    <property type="match status" value="1"/>
</dbReference>
<evidence type="ECO:0000313" key="12">
    <source>
        <dbReference type="Proteomes" id="UP000050956"/>
    </source>
</evidence>
<proteinExistence type="predicted"/>
<evidence type="ECO:0000256" key="1">
    <source>
        <dbReference type="ARBA" id="ARBA00005067"/>
    </source>
</evidence>
<keyword evidence="5 11" id="KW-0560">Oxidoreductase</keyword>
<dbReference type="Gene3D" id="3.40.50.720">
    <property type="entry name" value="NAD(P)-binding Rossmann-like Domain"/>
    <property type="match status" value="1"/>
</dbReference>
<comment type="pathway">
    <text evidence="1">Amino-acid biosynthesis; L-tyrosine biosynthesis; (4-hydroxyphenyl)pyruvate from prephenate (NAD(+) route): step 1/1.</text>
</comment>
<comment type="caution">
    <text evidence="11">The sequence shown here is derived from an EMBL/GenBank/DDBJ whole genome shotgun (WGS) entry which is preliminary data.</text>
</comment>
<dbReference type="InterPro" id="IPR036291">
    <property type="entry name" value="NAD(P)-bd_dom_sf"/>
</dbReference>
<evidence type="ECO:0000256" key="4">
    <source>
        <dbReference type="ARBA" id="ARBA00022498"/>
    </source>
</evidence>
<keyword evidence="12" id="KW-1185">Reference proteome</keyword>
<evidence type="ECO:0000256" key="6">
    <source>
        <dbReference type="ARBA" id="ARBA00023027"/>
    </source>
</evidence>
<evidence type="ECO:0000256" key="2">
    <source>
        <dbReference type="ARBA" id="ARBA00012068"/>
    </source>
</evidence>
<protein>
    <recommendedName>
        <fullName evidence="3">Prephenate dehydrogenase</fullName>
        <ecNumber evidence="2">1.3.1.12</ecNumber>
    </recommendedName>
</protein>
<reference evidence="11 12" key="1">
    <citation type="submission" date="2015-05" db="EMBL/GenBank/DDBJ databases">
        <title>Genome sequencing and analysis of members of genus Stenotrophomonas.</title>
        <authorList>
            <person name="Patil P.P."/>
            <person name="Midha S."/>
            <person name="Patil P.B."/>
        </authorList>
    </citation>
    <scope>NUCLEOTIDE SEQUENCE [LARGE SCALE GENOMIC DNA]</scope>
    <source>
        <strain evidence="11 12">DSM 24757</strain>
    </source>
</reference>
<evidence type="ECO:0000259" key="10">
    <source>
        <dbReference type="PROSITE" id="PS51671"/>
    </source>
</evidence>
<dbReference type="OrthoDB" id="5939631at2"/>
<dbReference type="PATRIC" id="fig|336566.3.peg.1433"/>
<dbReference type="InterPro" id="IPR003099">
    <property type="entry name" value="Prephen_DH"/>
</dbReference>
<evidence type="ECO:0000256" key="5">
    <source>
        <dbReference type="ARBA" id="ARBA00023002"/>
    </source>
</evidence>
<dbReference type="Gene3D" id="1.10.3660.10">
    <property type="entry name" value="6-phosphogluconate dehydrogenase C-terminal like domain"/>
    <property type="match status" value="1"/>
</dbReference>
<keyword evidence="7" id="KW-0028">Amino-acid biosynthesis</keyword>
<dbReference type="InterPro" id="IPR050812">
    <property type="entry name" value="Preph/Arog_dehydrog"/>
</dbReference>
<dbReference type="InterPro" id="IPR046825">
    <property type="entry name" value="PDH_C"/>
</dbReference>
<accession>A0A0R0D271</accession>
<feature type="domain" description="ACT" evidence="10">
    <location>
        <begin position="300"/>
        <end position="372"/>
    </location>
</feature>
<keyword evidence="7" id="KW-0057">Aromatic amino acid biosynthesis</keyword>
<evidence type="ECO:0000256" key="8">
    <source>
        <dbReference type="ARBA" id="ARBA00049260"/>
    </source>
</evidence>
<dbReference type="InterPro" id="IPR002912">
    <property type="entry name" value="ACT_dom"/>
</dbReference>
<dbReference type="GO" id="GO:0004665">
    <property type="term" value="F:prephenate dehydrogenase (NADP+) activity"/>
    <property type="evidence" value="ECO:0007669"/>
    <property type="project" value="InterPro"/>
</dbReference>
<name>A0A0R0D271_9GAMM</name>
<dbReference type="AlphaFoldDB" id="A0A0R0D271"/>
<dbReference type="EC" id="1.3.1.12" evidence="2"/>
<comment type="catalytic activity">
    <reaction evidence="8">
        <text>prephenate + NAD(+) = 3-(4-hydroxyphenyl)pyruvate + CO2 + NADH</text>
        <dbReference type="Rhea" id="RHEA:13869"/>
        <dbReference type="ChEBI" id="CHEBI:16526"/>
        <dbReference type="ChEBI" id="CHEBI:29934"/>
        <dbReference type="ChEBI" id="CHEBI:36242"/>
        <dbReference type="ChEBI" id="CHEBI:57540"/>
        <dbReference type="ChEBI" id="CHEBI:57945"/>
        <dbReference type="EC" id="1.3.1.12"/>
    </reaction>
</comment>
<organism evidence="11 12">
    <name type="scientific">Stenotrophomonas ginsengisoli</name>
    <dbReference type="NCBI Taxonomy" id="336566"/>
    <lineage>
        <taxon>Bacteria</taxon>
        <taxon>Pseudomonadati</taxon>
        <taxon>Pseudomonadota</taxon>
        <taxon>Gammaproteobacteria</taxon>
        <taxon>Lysobacterales</taxon>
        <taxon>Lysobacteraceae</taxon>
        <taxon>Stenotrophomonas</taxon>
    </lineage>
</organism>
<dbReference type="UniPathway" id="UPA00122">
    <property type="reaction ID" value="UER00961"/>
</dbReference>
<dbReference type="EMBL" id="LDJM01000025">
    <property type="protein sequence ID" value="KRG76159.1"/>
    <property type="molecule type" value="Genomic_DNA"/>
</dbReference>
<dbReference type="STRING" id="336566.ABB30_10075"/>
<dbReference type="NCBIfam" id="NF006457">
    <property type="entry name" value="PRK08818.1"/>
    <property type="match status" value="1"/>
</dbReference>
<dbReference type="RefSeq" id="WP_057638180.1">
    <property type="nucleotide sequence ID" value="NZ_LDJM01000025.1"/>
</dbReference>
<evidence type="ECO:0000256" key="7">
    <source>
        <dbReference type="ARBA" id="ARBA00023141"/>
    </source>
</evidence>
<dbReference type="SUPFAM" id="SSF48179">
    <property type="entry name" value="6-phosphogluconate dehydrogenase C-terminal domain-like"/>
    <property type="match status" value="1"/>
</dbReference>
<dbReference type="GO" id="GO:0070403">
    <property type="term" value="F:NAD+ binding"/>
    <property type="evidence" value="ECO:0007669"/>
    <property type="project" value="TreeGrafter"/>
</dbReference>
<gene>
    <name evidence="11" type="ORF">ABB30_10075</name>
</gene>
<dbReference type="SUPFAM" id="SSF55021">
    <property type="entry name" value="ACT-like"/>
    <property type="match status" value="1"/>
</dbReference>
<evidence type="ECO:0000259" key="9">
    <source>
        <dbReference type="PROSITE" id="PS51176"/>
    </source>
</evidence>
<dbReference type="PROSITE" id="PS51176">
    <property type="entry name" value="PDH_ADH"/>
    <property type="match status" value="1"/>
</dbReference>
<dbReference type="Pfam" id="PF01842">
    <property type="entry name" value="ACT"/>
    <property type="match status" value="1"/>
</dbReference>
<dbReference type="InterPro" id="IPR008927">
    <property type="entry name" value="6-PGluconate_DH-like_C_sf"/>
</dbReference>
<dbReference type="InterPro" id="IPR045865">
    <property type="entry name" value="ACT-like_dom_sf"/>
</dbReference>
<dbReference type="GO" id="GO:0006571">
    <property type="term" value="P:tyrosine biosynthetic process"/>
    <property type="evidence" value="ECO:0007669"/>
    <property type="project" value="UniProtKB-UniPathway"/>
</dbReference>